<proteinExistence type="predicted"/>
<dbReference type="AlphaFoldDB" id="A0A951QID0"/>
<sequence>MNQLGIAVILDLPEQVIQLAVLVELLLVQAGGGGGGDYCNDPGSDR</sequence>
<evidence type="ECO:0000313" key="2">
    <source>
        <dbReference type="Proteomes" id="UP000757435"/>
    </source>
</evidence>
<accession>A0A951QID0</accession>
<gene>
    <name evidence="1" type="ORF">KME15_26960</name>
</gene>
<evidence type="ECO:0000313" key="1">
    <source>
        <dbReference type="EMBL" id="MBW4662310.1"/>
    </source>
</evidence>
<reference evidence="1" key="2">
    <citation type="journal article" date="2022" name="Microbiol. Resour. Announc.">
        <title>Metagenome Sequencing to Explore Phylogenomics of Terrestrial Cyanobacteria.</title>
        <authorList>
            <person name="Ward R.D."/>
            <person name="Stajich J.E."/>
            <person name="Johansen J.R."/>
            <person name="Huntemann M."/>
            <person name="Clum A."/>
            <person name="Foster B."/>
            <person name="Foster B."/>
            <person name="Roux S."/>
            <person name="Palaniappan K."/>
            <person name="Varghese N."/>
            <person name="Mukherjee S."/>
            <person name="Reddy T.B.K."/>
            <person name="Daum C."/>
            <person name="Copeland A."/>
            <person name="Chen I.A."/>
            <person name="Ivanova N.N."/>
            <person name="Kyrpides N.C."/>
            <person name="Shapiro N."/>
            <person name="Eloe-Fadrosh E.A."/>
            <person name="Pietrasiak N."/>
        </authorList>
    </citation>
    <scope>NUCLEOTIDE SEQUENCE</scope>
    <source>
        <strain evidence="1">UHER 2000/2452</strain>
    </source>
</reference>
<dbReference type="EMBL" id="JAHHHD010000068">
    <property type="protein sequence ID" value="MBW4662310.1"/>
    <property type="molecule type" value="Genomic_DNA"/>
</dbReference>
<organism evidence="1 2">
    <name type="scientific">Drouetiella hepatica Uher 2000/2452</name>
    <dbReference type="NCBI Taxonomy" id="904376"/>
    <lineage>
        <taxon>Bacteria</taxon>
        <taxon>Bacillati</taxon>
        <taxon>Cyanobacteriota</taxon>
        <taxon>Cyanophyceae</taxon>
        <taxon>Oculatellales</taxon>
        <taxon>Oculatellaceae</taxon>
        <taxon>Drouetiella</taxon>
    </lineage>
</organism>
<reference evidence="1" key="1">
    <citation type="submission" date="2021-05" db="EMBL/GenBank/DDBJ databases">
        <authorList>
            <person name="Pietrasiak N."/>
            <person name="Ward R."/>
            <person name="Stajich J.E."/>
            <person name="Kurbessoian T."/>
        </authorList>
    </citation>
    <scope>NUCLEOTIDE SEQUENCE</scope>
    <source>
        <strain evidence="1">UHER 2000/2452</strain>
    </source>
</reference>
<name>A0A951QID0_9CYAN</name>
<comment type="caution">
    <text evidence="1">The sequence shown here is derived from an EMBL/GenBank/DDBJ whole genome shotgun (WGS) entry which is preliminary data.</text>
</comment>
<protein>
    <submittedName>
        <fullName evidence="1">Uncharacterized protein</fullName>
    </submittedName>
</protein>
<dbReference type="Proteomes" id="UP000757435">
    <property type="component" value="Unassembled WGS sequence"/>
</dbReference>